<evidence type="ECO:0000313" key="3">
    <source>
        <dbReference type="EMBL" id="MBD8034403.1"/>
    </source>
</evidence>
<name>A0ABR8XR37_9BACL</name>
<dbReference type="InterPro" id="IPR011426">
    <property type="entry name" value="CamS"/>
</dbReference>
<protein>
    <submittedName>
        <fullName evidence="3">CamS family sex pheromone protein</fullName>
    </submittedName>
</protein>
<feature type="signal peptide" evidence="2">
    <location>
        <begin position="1"/>
        <end position="20"/>
    </location>
</feature>
<dbReference type="RefSeq" id="WP_191704903.1">
    <property type="nucleotide sequence ID" value="NZ_JACSPW010000016.1"/>
</dbReference>
<comment type="caution">
    <text evidence="3">The sequence shown here is derived from an EMBL/GenBank/DDBJ whole genome shotgun (WGS) entry which is preliminary data.</text>
</comment>
<organism evidence="3 4">
    <name type="scientific">Solibacillus merdavium</name>
    <dbReference type="NCBI Taxonomy" id="2762218"/>
    <lineage>
        <taxon>Bacteria</taxon>
        <taxon>Bacillati</taxon>
        <taxon>Bacillota</taxon>
        <taxon>Bacilli</taxon>
        <taxon>Bacillales</taxon>
        <taxon>Caryophanaceae</taxon>
        <taxon>Solibacillus</taxon>
    </lineage>
</organism>
<dbReference type="Gene3D" id="3.10.570.10">
    <property type="entry name" value="sex pheromone staph- cam373 precursor domain"/>
    <property type="match status" value="1"/>
</dbReference>
<dbReference type="CDD" id="cd13441">
    <property type="entry name" value="CamS_repeat_1"/>
    <property type="match status" value="1"/>
</dbReference>
<dbReference type="PIRSF" id="PIRSF012509">
    <property type="entry name" value="CamS"/>
    <property type="match status" value="1"/>
</dbReference>
<proteinExistence type="predicted"/>
<gene>
    <name evidence="3" type="ORF">H9632_15130</name>
</gene>
<evidence type="ECO:0000256" key="2">
    <source>
        <dbReference type="SAM" id="SignalP"/>
    </source>
</evidence>
<feature type="region of interest" description="Disordered" evidence="1">
    <location>
        <begin position="122"/>
        <end position="143"/>
    </location>
</feature>
<accession>A0ABR8XR37</accession>
<keyword evidence="4" id="KW-1185">Reference proteome</keyword>
<dbReference type="PROSITE" id="PS51257">
    <property type="entry name" value="PROKAR_LIPOPROTEIN"/>
    <property type="match status" value="1"/>
</dbReference>
<sequence>MKRYRWIPAIIATVLLSACAPNITPETELTQESDTDQAVETTIIPNMQINDKFYRILIPYKESASRGLVVSNIFTKYDMKEVETGLMRISQNHFDTENYYFQEGQYLDETTLKYWLARPNQTEDKGPEYQGLNPSSIDEETGEEMDPTVKATEAPVYLAHIIEQNYLTKTDDNKVKLGGVSIGLALNSIYYYQKEQYGEFFEQKIPDDKLEAEGKKIAQEVINRLRARSELADVPIVIALFKQAERNAIIPGTYTDYNFVDKGTTALGDWEGIDERYVTFPMSSPDDIYRELNTNFQNFKQDVDKYFSNFTSVFATGFYQNKKIQKLDIEIPIQFYGTAEITGFTQYLTALLLNHLPLDLYISVSITSVNGPEVLIIKEPNDDKPFVHIYE</sequence>
<dbReference type="CDD" id="cd13440">
    <property type="entry name" value="CamS_repeat_2"/>
    <property type="match status" value="1"/>
</dbReference>
<feature type="chain" id="PRO_5045754543" evidence="2">
    <location>
        <begin position="21"/>
        <end position="391"/>
    </location>
</feature>
<dbReference type="EMBL" id="JACSPW010000016">
    <property type="protein sequence ID" value="MBD8034403.1"/>
    <property type="molecule type" value="Genomic_DNA"/>
</dbReference>
<dbReference type="Proteomes" id="UP000600565">
    <property type="component" value="Unassembled WGS sequence"/>
</dbReference>
<reference evidence="3 4" key="1">
    <citation type="submission" date="2020-08" db="EMBL/GenBank/DDBJ databases">
        <title>A Genomic Blueprint of the Chicken Gut Microbiome.</title>
        <authorList>
            <person name="Gilroy R."/>
            <person name="Ravi A."/>
            <person name="Getino M."/>
            <person name="Pursley I."/>
            <person name="Horton D.L."/>
            <person name="Alikhan N.-F."/>
            <person name="Baker D."/>
            <person name="Gharbi K."/>
            <person name="Hall N."/>
            <person name="Watson M."/>
            <person name="Adriaenssens E.M."/>
            <person name="Foster-Nyarko E."/>
            <person name="Jarju S."/>
            <person name="Secka A."/>
            <person name="Antonio M."/>
            <person name="Oren A."/>
            <person name="Chaudhuri R."/>
            <person name="La Ragione R.M."/>
            <person name="Hildebrand F."/>
            <person name="Pallen M.J."/>
        </authorList>
    </citation>
    <scope>NUCLEOTIDE SEQUENCE [LARGE SCALE GENOMIC DNA]</scope>
    <source>
        <strain evidence="3 4">Sa1YVA6</strain>
    </source>
</reference>
<evidence type="ECO:0000313" key="4">
    <source>
        <dbReference type="Proteomes" id="UP000600565"/>
    </source>
</evidence>
<keyword evidence="2" id="KW-0732">Signal</keyword>
<evidence type="ECO:0000256" key="1">
    <source>
        <dbReference type="SAM" id="MobiDB-lite"/>
    </source>
</evidence>
<dbReference type="Pfam" id="PF07537">
    <property type="entry name" value="CamS"/>
    <property type="match status" value="1"/>
</dbReference>